<gene>
    <name evidence="2" type="ordered locus">Dole_1580</name>
</gene>
<proteinExistence type="predicted"/>
<protein>
    <recommendedName>
        <fullName evidence="1">Damage-control phosphatase ARMT1-like metal-binding domain-containing protein</fullName>
    </recommendedName>
</protein>
<keyword evidence="3" id="KW-1185">Reference proteome</keyword>
<dbReference type="InterPro" id="IPR002791">
    <property type="entry name" value="ARMT1-like_metal-bd"/>
</dbReference>
<dbReference type="RefSeq" id="WP_012175000.1">
    <property type="nucleotide sequence ID" value="NC_009943.1"/>
</dbReference>
<feature type="domain" description="Damage-control phosphatase ARMT1-like metal-binding" evidence="1">
    <location>
        <begin position="3"/>
        <end position="279"/>
    </location>
</feature>
<dbReference type="Pfam" id="PF01937">
    <property type="entry name" value="ARMT1-like_dom"/>
    <property type="match status" value="1"/>
</dbReference>
<sequence>MKTYYDCIPCFMKQALGATRLVTGNPKLHEAVLREMAKKISTMDLNQSPPLMGREIHRTVRSLTGIDDPYREVKDFYNRFAMDMYDDLKKKVAASTPPLETAVKLAIAGNIIDFGVSSDLDVELVRQTIDNALSEPVFGDINVFAEAVAKAETILYLGDNAGEILFDRILIETLPTGKVVFVTRGGPVINDVTFADAETVGLTSLVQVMDNGADVPGTALSECSDAFVQAFEKADMIIAKGQGNYETLSETDQAEKIFFLFKVKCPVVARDIGREMGRAVAVSINSEKVGY</sequence>
<dbReference type="Proteomes" id="UP000008561">
    <property type="component" value="Chromosome"/>
</dbReference>
<dbReference type="STRING" id="96561.Dole_1580"/>
<dbReference type="KEGG" id="dol:Dole_1580"/>
<dbReference type="HOGENOM" id="CLU_071520_1_0_7"/>
<dbReference type="SUPFAM" id="SSF111321">
    <property type="entry name" value="AF1104-like"/>
    <property type="match status" value="1"/>
</dbReference>
<organism evidence="2 3">
    <name type="scientific">Desulfosudis oleivorans (strain DSM 6200 / JCM 39069 / Hxd3)</name>
    <name type="common">Desulfococcus oleovorans</name>
    <dbReference type="NCBI Taxonomy" id="96561"/>
    <lineage>
        <taxon>Bacteria</taxon>
        <taxon>Pseudomonadati</taxon>
        <taxon>Thermodesulfobacteriota</taxon>
        <taxon>Desulfobacteria</taxon>
        <taxon>Desulfobacterales</taxon>
        <taxon>Desulfosudaceae</taxon>
        <taxon>Desulfosudis</taxon>
    </lineage>
</organism>
<dbReference type="InterPro" id="IPR036075">
    <property type="entry name" value="ARMT-1-like_metal-bd_sf"/>
</dbReference>
<evidence type="ECO:0000259" key="1">
    <source>
        <dbReference type="Pfam" id="PF01937"/>
    </source>
</evidence>
<dbReference type="eggNOG" id="COG1578">
    <property type="taxonomic scope" value="Bacteria"/>
</dbReference>
<dbReference type="PIRSF" id="PIRSF006593">
    <property type="entry name" value="UCP006593"/>
    <property type="match status" value="1"/>
</dbReference>
<dbReference type="Gene3D" id="3.40.50.10880">
    <property type="entry name" value="Uncharacterised protein PF01937, DUF89, domain 3"/>
    <property type="match status" value="1"/>
</dbReference>
<dbReference type="AlphaFoldDB" id="A8ZZY4"/>
<dbReference type="Gene3D" id="1.10.285.20">
    <property type="entry name" value="Uncharacterised protein PF01937, DUF89, domain 2"/>
    <property type="match status" value="1"/>
</dbReference>
<evidence type="ECO:0000313" key="3">
    <source>
        <dbReference type="Proteomes" id="UP000008561"/>
    </source>
</evidence>
<evidence type="ECO:0000313" key="2">
    <source>
        <dbReference type="EMBL" id="ABW67384.1"/>
    </source>
</evidence>
<name>A8ZZY4_DESOH</name>
<reference evidence="2 3" key="1">
    <citation type="submission" date="2007-10" db="EMBL/GenBank/DDBJ databases">
        <title>Complete sequence of Desulfococcus oleovorans Hxd3.</title>
        <authorList>
            <consortium name="US DOE Joint Genome Institute"/>
            <person name="Copeland A."/>
            <person name="Lucas S."/>
            <person name="Lapidus A."/>
            <person name="Barry K."/>
            <person name="Glavina del Rio T."/>
            <person name="Dalin E."/>
            <person name="Tice H."/>
            <person name="Pitluck S."/>
            <person name="Kiss H."/>
            <person name="Brettin T."/>
            <person name="Bruce D."/>
            <person name="Detter J.C."/>
            <person name="Han C."/>
            <person name="Schmutz J."/>
            <person name="Larimer F."/>
            <person name="Land M."/>
            <person name="Hauser L."/>
            <person name="Kyrpides N."/>
            <person name="Kim E."/>
            <person name="Wawrik B."/>
            <person name="Richardson P."/>
        </authorList>
    </citation>
    <scope>NUCLEOTIDE SEQUENCE [LARGE SCALE GENOMIC DNA]</scope>
    <source>
        <strain evidence="3">DSM 6200 / JCM 39069 / Hxd3</strain>
    </source>
</reference>
<dbReference type="Gene3D" id="1.10.8.380">
    <property type="entry name" value="Uncharacterised protein PF01937, DUF89, domain 1"/>
    <property type="match status" value="1"/>
</dbReference>
<dbReference type="OrthoDB" id="9796465at2"/>
<dbReference type="EMBL" id="CP000859">
    <property type="protein sequence ID" value="ABW67384.1"/>
    <property type="molecule type" value="Genomic_DNA"/>
</dbReference>
<dbReference type="InterPro" id="IPR014444">
    <property type="entry name" value="PH1575-like"/>
</dbReference>
<accession>A8ZZY4</accession>